<protein>
    <submittedName>
        <fullName evidence="6">Oxidative stress response two-component system protein Ssk1p</fullName>
    </submittedName>
</protein>
<evidence type="ECO:0000256" key="3">
    <source>
        <dbReference type="PROSITE-ProRule" id="PRU00169"/>
    </source>
</evidence>
<keyword evidence="2" id="KW-0902">Two-component regulatory system</keyword>
<feature type="region of interest" description="Disordered" evidence="4">
    <location>
        <begin position="1"/>
        <end position="29"/>
    </location>
</feature>
<accession>A0ABP0EFI7</accession>
<sequence length="721" mass="79458">MTGIPGKKNIGGERSGGHPKGIQPLNTNLPPMPHMHPVTSDSSNHLYATRRIWIKRINGTPTTLIIHRNDIIDDLKSAVTNKFPNTLGRYFDPADLLIKMDLSTRSPANANSQNTPKRMAASSTGKLSPDPTHKSPITSPFPQTQAKNTPPSNYLYINLDPDQNVWNLLDYYYPNGISLSEALVVDTPTLAPYVDQQYHDQQAQNPPPQHPQPQHPQPQHPQHPQPQHPQPRRHQYTPHVPQANTSQQHLTVQNNNNASTRLESPQESATDTPVYFQPKPQNLFLNKSLANNTTSIDQLVKDRSVSPSTVNTRASPGPMHRRAHSNPPQSPVNYSVGMSQSNNSSAANNQAILLLPKNFSLASGGSNSENNGSGIDRDKKRLSLDSGYARKNRGSFSLKPSTSGTNITNIGMSLTSPTSGSTSYLSIPEKQDKNDVNDDKKDKKSTKVETSTEDSRKVAKSTPVDTKTEKSNETQSNNKAVSKPLFKTLGGKGSDNKSNNANGHVKSKSATERVLPSISVLVVEDNAINQAILGAFLRKHKIHYQIAKNGQEAIDKWRKGGFHLVLMDIQLPVKSGIEATKEIRHLEKINRIGVFAQNEILVNNHYPNQSELKEDEVLDLNVFRSPVIIVALTASSNSSSDKQKALMAGCNDYLTKPVNLVWLQNKITEWGCMQALIDFDGWHKRGGNGETEKKTIKSFVPSQHNEKGMILGGVAPREIKS</sequence>
<evidence type="ECO:0000256" key="2">
    <source>
        <dbReference type="ARBA" id="ARBA00023012"/>
    </source>
</evidence>
<dbReference type="Proteomes" id="UP001497600">
    <property type="component" value="Chromosome F"/>
</dbReference>
<reference evidence="6 7" key="1">
    <citation type="submission" date="2024-01" db="EMBL/GenBank/DDBJ databases">
        <authorList>
            <consortium name="Genoscope - CEA"/>
            <person name="William W."/>
        </authorList>
    </citation>
    <scope>NUCLEOTIDE SEQUENCE [LARGE SCALE GENOMIC DNA]</scope>
    <source>
        <strain evidence="6 7">29B2s-10</strain>
    </source>
</reference>
<organism evidence="6 7">
    <name type="scientific">[Candida] anglica</name>
    <dbReference type="NCBI Taxonomy" id="148631"/>
    <lineage>
        <taxon>Eukaryota</taxon>
        <taxon>Fungi</taxon>
        <taxon>Dikarya</taxon>
        <taxon>Ascomycota</taxon>
        <taxon>Saccharomycotina</taxon>
        <taxon>Pichiomycetes</taxon>
        <taxon>Debaryomycetaceae</taxon>
        <taxon>Kurtzmaniella</taxon>
    </lineage>
</organism>
<evidence type="ECO:0000313" key="6">
    <source>
        <dbReference type="EMBL" id="CAK7911190.1"/>
    </source>
</evidence>
<dbReference type="SUPFAM" id="SSF52172">
    <property type="entry name" value="CheY-like"/>
    <property type="match status" value="1"/>
</dbReference>
<feature type="compositionally biased region" description="Basic and acidic residues" evidence="4">
    <location>
        <begin position="429"/>
        <end position="447"/>
    </location>
</feature>
<feature type="compositionally biased region" description="Pro residues" evidence="4">
    <location>
        <begin position="205"/>
        <end position="229"/>
    </location>
</feature>
<dbReference type="PROSITE" id="PS50110">
    <property type="entry name" value="RESPONSE_REGULATORY"/>
    <property type="match status" value="1"/>
</dbReference>
<proteinExistence type="predicted"/>
<dbReference type="InterPro" id="IPR011006">
    <property type="entry name" value="CheY-like_superfamily"/>
</dbReference>
<evidence type="ECO:0000256" key="4">
    <source>
        <dbReference type="SAM" id="MobiDB-lite"/>
    </source>
</evidence>
<dbReference type="SMART" id="SM00448">
    <property type="entry name" value="REC"/>
    <property type="match status" value="1"/>
</dbReference>
<feature type="modified residue" description="4-aspartylphosphate" evidence="3">
    <location>
        <position position="568"/>
    </location>
</feature>
<feature type="compositionally biased region" description="Polar residues" evidence="4">
    <location>
        <begin position="135"/>
        <end position="152"/>
    </location>
</feature>
<dbReference type="PANTHER" id="PTHR45339:SF1">
    <property type="entry name" value="HYBRID SIGNAL TRANSDUCTION HISTIDINE KINASE J"/>
    <property type="match status" value="1"/>
</dbReference>
<feature type="compositionally biased region" description="Polar residues" evidence="4">
    <location>
        <begin position="105"/>
        <end position="126"/>
    </location>
</feature>
<keyword evidence="7" id="KW-1185">Reference proteome</keyword>
<feature type="compositionally biased region" description="Polar residues" evidence="4">
    <location>
        <begin position="394"/>
        <end position="425"/>
    </location>
</feature>
<feature type="domain" description="Response regulatory" evidence="5">
    <location>
        <begin position="519"/>
        <end position="671"/>
    </location>
</feature>
<dbReference type="EMBL" id="OZ004258">
    <property type="protein sequence ID" value="CAK7911190.1"/>
    <property type="molecule type" value="Genomic_DNA"/>
</dbReference>
<feature type="region of interest" description="Disordered" evidence="4">
    <location>
        <begin position="302"/>
        <end position="332"/>
    </location>
</feature>
<dbReference type="CDD" id="cd17546">
    <property type="entry name" value="REC_hyHK_CKI1_RcsC-like"/>
    <property type="match status" value="1"/>
</dbReference>
<name>A0ABP0EFI7_9ASCO</name>
<feature type="region of interest" description="Disordered" evidence="4">
    <location>
        <begin position="387"/>
        <end position="510"/>
    </location>
</feature>
<dbReference type="Gene3D" id="3.40.50.2300">
    <property type="match status" value="1"/>
</dbReference>
<feature type="region of interest" description="Disordered" evidence="4">
    <location>
        <begin position="199"/>
        <end position="239"/>
    </location>
</feature>
<evidence type="ECO:0000313" key="7">
    <source>
        <dbReference type="Proteomes" id="UP001497600"/>
    </source>
</evidence>
<feature type="compositionally biased region" description="Polar residues" evidence="4">
    <location>
        <begin position="305"/>
        <end position="314"/>
    </location>
</feature>
<keyword evidence="1 3" id="KW-0597">Phosphoprotein</keyword>
<evidence type="ECO:0000259" key="5">
    <source>
        <dbReference type="PROSITE" id="PS50110"/>
    </source>
</evidence>
<dbReference type="PANTHER" id="PTHR45339">
    <property type="entry name" value="HYBRID SIGNAL TRANSDUCTION HISTIDINE KINASE J"/>
    <property type="match status" value="1"/>
</dbReference>
<gene>
    <name evidence="6" type="primary">SSK1</name>
    <name evidence="6" type="ORF">CAAN4_F01288</name>
</gene>
<dbReference type="Pfam" id="PF00072">
    <property type="entry name" value="Response_reg"/>
    <property type="match status" value="1"/>
</dbReference>
<dbReference type="InterPro" id="IPR001789">
    <property type="entry name" value="Sig_transdc_resp-reg_receiver"/>
</dbReference>
<feature type="region of interest" description="Disordered" evidence="4">
    <location>
        <begin position="105"/>
        <end position="153"/>
    </location>
</feature>
<evidence type="ECO:0000256" key="1">
    <source>
        <dbReference type="ARBA" id="ARBA00022553"/>
    </source>
</evidence>